<keyword evidence="4" id="KW-1185">Reference proteome</keyword>
<keyword evidence="2" id="KW-1133">Transmembrane helix</keyword>
<reference evidence="3 4" key="1">
    <citation type="submission" date="2017-07" db="EMBL/GenBank/DDBJ databases">
        <title>Bifidobacterium novel species.</title>
        <authorList>
            <person name="Lugli G.A."/>
            <person name="Milani C."/>
            <person name="Duranti S."/>
            <person name="Mangifesta M."/>
        </authorList>
    </citation>
    <scope>NUCLEOTIDE SEQUENCE [LARGE SCALE GENOMIC DNA]</scope>
    <source>
        <strain evidence="3 4">77</strain>
    </source>
</reference>
<evidence type="ECO:0000313" key="3">
    <source>
        <dbReference type="EMBL" id="PLS29809.1"/>
    </source>
</evidence>
<feature type="transmembrane region" description="Helical" evidence="2">
    <location>
        <begin position="6"/>
        <end position="28"/>
    </location>
</feature>
<dbReference type="RefSeq" id="WP_101621341.1">
    <property type="nucleotide sequence ID" value="NZ_NMWT01000001.1"/>
</dbReference>
<evidence type="ECO:0000256" key="2">
    <source>
        <dbReference type="SAM" id="Phobius"/>
    </source>
</evidence>
<comment type="caution">
    <text evidence="3">The sequence shown here is derived from an EMBL/GenBank/DDBJ whole genome shotgun (WGS) entry which is preliminary data.</text>
</comment>
<protein>
    <submittedName>
        <fullName evidence="3">Uncharacterized protein</fullName>
    </submittedName>
</protein>
<feature type="compositionally biased region" description="Low complexity" evidence="1">
    <location>
        <begin position="139"/>
        <end position="158"/>
    </location>
</feature>
<dbReference type="AlphaFoldDB" id="A0A2N5J6G2"/>
<feature type="compositionally biased region" description="Basic and acidic residues" evidence="1">
    <location>
        <begin position="115"/>
        <end position="127"/>
    </location>
</feature>
<sequence>MNADTFRTLAVVFLALAIVLAVVAVVLYRVFDIRAVRDALSGRTAAREIADLRHVRRGQWQHADEFARIGKRGAKRGSASDGGTGTGSTGTGSSDIEFRPVTGTGSGSFPTNPGETRESQEPHDETRAGAGAKVAPQTASAAAGKHAHGGAAKPAGKSGKTRGTSAPKSRSQADEPSPIADDGESTVLGSRAKLDAPNLDDHFVEIPVAMASAAELADEGETSLMQFRKTDQHTTEDDDESRTILVRGGKNK</sequence>
<keyword evidence="2" id="KW-0472">Membrane</keyword>
<feature type="compositionally biased region" description="Polar residues" evidence="1">
    <location>
        <begin position="161"/>
        <end position="170"/>
    </location>
</feature>
<organism evidence="3 4">
    <name type="scientific">Bifidobacterium parmae</name>
    <dbReference type="NCBI Taxonomy" id="361854"/>
    <lineage>
        <taxon>Bacteria</taxon>
        <taxon>Bacillati</taxon>
        <taxon>Actinomycetota</taxon>
        <taxon>Actinomycetes</taxon>
        <taxon>Bifidobacteriales</taxon>
        <taxon>Bifidobacteriaceae</taxon>
        <taxon>Bifidobacterium</taxon>
    </lineage>
</organism>
<feature type="region of interest" description="Disordered" evidence="1">
    <location>
        <begin position="228"/>
        <end position="252"/>
    </location>
</feature>
<name>A0A2N5J6G2_9BIFI</name>
<dbReference type="OrthoDB" id="3231242at2"/>
<evidence type="ECO:0000313" key="4">
    <source>
        <dbReference type="Proteomes" id="UP000235034"/>
    </source>
</evidence>
<evidence type="ECO:0000256" key="1">
    <source>
        <dbReference type="SAM" id="MobiDB-lite"/>
    </source>
</evidence>
<gene>
    <name evidence="3" type="ORF">Uis4E_0150</name>
</gene>
<proteinExistence type="predicted"/>
<dbReference type="EMBL" id="NMWT01000001">
    <property type="protein sequence ID" value="PLS29809.1"/>
    <property type="molecule type" value="Genomic_DNA"/>
</dbReference>
<feature type="region of interest" description="Disordered" evidence="1">
    <location>
        <begin position="68"/>
        <end position="193"/>
    </location>
</feature>
<accession>A0A2N5J6G2</accession>
<keyword evidence="2" id="KW-0812">Transmembrane</keyword>
<feature type="compositionally biased region" description="Gly residues" evidence="1">
    <location>
        <begin position="80"/>
        <end position="90"/>
    </location>
</feature>
<dbReference type="Proteomes" id="UP000235034">
    <property type="component" value="Unassembled WGS sequence"/>
</dbReference>